<name>A0A0G0T2F8_9BACT</name>
<dbReference type="Proteomes" id="UP000034562">
    <property type="component" value="Unassembled WGS sequence"/>
</dbReference>
<reference evidence="1 2" key="1">
    <citation type="journal article" date="2015" name="Nature">
        <title>rRNA introns, odd ribosomes, and small enigmatic genomes across a large radiation of phyla.</title>
        <authorList>
            <person name="Brown C.T."/>
            <person name="Hug L.A."/>
            <person name="Thomas B.C."/>
            <person name="Sharon I."/>
            <person name="Castelle C.J."/>
            <person name="Singh A."/>
            <person name="Wilkins M.J."/>
            <person name="Williams K.H."/>
            <person name="Banfield J.F."/>
        </authorList>
    </citation>
    <scope>NUCLEOTIDE SEQUENCE [LARGE SCALE GENOMIC DNA]</scope>
</reference>
<comment type="caution">
    <text evidence="1">The sequence shown here is derived from an EMBL/GenBank/DDBJ whole genome shotgun (WGS) entry which is preliminary data.</text>
</comment>
<evidence type="ECO:0000313" key="2">
    <source>
        <dbReference type="Proteomes" id="UP000034562"/>
    </source>
</evidence>
<sequence>MSKIFAIMAIISSIVGLLADSPNQILNGVIIALVGITWAIADKK</sequence>
<accession>A0A0G0T2F8</accession>
<gene>
    <name evidence="1" type="ORF">UU12_C0005G0021</name>
</gene>
<organism evidence="1 2">
    <name type="scientific">Candidatus Woesebacteria bacterium GW2011_GWA2_40_7b</name>
    <dbReference type="NCBI Taxonomy" id="1618563"/>
    <lineage>
        <taxon>Bacteria</taxon>
        <taxon>Candidatus Woeseibacteriota</taxon>
    </lineage>
</organism>
<protein>
    <submittedName>
        <fullName evidence="1">Uncharacterized protein</fullName>
    </submittedName>
</protein>
<dbReference type="AlphaFoldDB" id="A0A0G0T2F8"/>
<proteinExistence type="predicted"/>
<evidence type="ECO:0000313" key="1">
    <source>
        <dbReference type="EMBL" id="KKR71228.1"/>
    </source>
</evidence>
<dbReference type="EMBL" id="LBZK01000005">
    <property type="protein sequence ID" value="KKR71228.1"/>
    <property type="molecule type" value="Genomic_DNA"/>
</dbReference>